<dbReference type="InterPro" id="IPR036390">
    <property type="entry name" value="WH_DNA-bd_sf"/>
</dbReference>
<dbReference type="GO" id="GO:0003700">
    <property type="term" value="F:DNA-binding transcription factor activity"/>
    <property type="evidence" value="ECO:0007669"/>
    <property type="project" value="InterPro"/>
</dbReference>
<dbReference type="PANTHER" id="PTHR33164:SF89">
    <property type="entry name" value="MARR FAMILY REGULATORY PROTEIN"/>
    <property type="match status" value="1"/>
</dbReference>
<sequence length="159" mass="16650">MDEISLAPAAHDPLASRLGYLLRRASLVMMADLGASLADLGLRPVEGSILMLVGATPGCIQSDVGKTLGIKRANMAPLIAGLHAKGLVAKAPVDGRSLALSLTEEGARLRERVETTMDRHEARFDALLGEGDRAQLHAALARIAQQGQDGPDGIVVDGR</sequence>
<dbReference type="PROSITE" id="PS50995">
    <property type="entry name" value="HTH_MARR_2"/>
    <property type="match status" value="1"/>
</dbReference>
<name>A0A7W6LT88_9SPHN</name>
<organism evidence="2 3">
    <name type="scientific">Sphingobium scionense</name>
    <dbReference type="NCBI Taxonomy" id="1404341"/>
    <lineage>
        <taxon>Bacteria</taxon>
        <taxon>Pseudomonadati</taxon>
        <taxon>Pseudomonadota</taxon>
        <taxon>Alphaproteobacteria</taxon>
        <taxon>Sphingomonadales</taxon>
        <taxon>Sphingomonadaceae</taxon>
        <taxon>Sphingobium</taxon>
    </lineage>
</organism>
<dbReference type="GO" id="GO:0003677">
    <property type="term" value="F:DNA binding"/>
    <property type="evidence" value="ECO:0007669"/>
    <property type="project" value="UniProtKB-KW"/>
</dbReference>
<protein>
    <submittedName>
        <fullName evidence="2">DNA-binding MarR family transcriptional regulator</fullName>
    </submittedName>
</protein>
<comment type="caution">
    <text evidence="2">The sequence shown here is derived from an EMBL/GenBank/DDBJ whole genome shotgun (WGS) entry which is preliminary data.</text>
</comment>
<feature type="domain" description="HTH marR-type" evidence="1">
    <location>
        <begin position="15"/>
        <end position="145"/>
    </location>
</feature>
<keyword evidence="3" id="KW-1185">Reference proteome</keyword>
<dbReference type="PANTHER" id="PTHR33164">
    <property type="entry name" value="TRANSCRIPTIONAL REGULATOR, MARR FAMILY"/>
    <property type="match status" value="1"/>
</dbReference>
<dbReference type="RefSeq" id="WP_188083513.1">
    <property type="nucleotide sequence ID" value="NZ_JACIEU010000016.1"/>
</dbReference>
<dbReference type="SMART" id="SM00347">
    <property type="entry name" value="HTH_MARR"/>
    <property type="match status" value="1"/>
</dbReference>
<dbReference type="Proteomes" id="UP000590524">
    <property type="component" value="Unassembled WGS sequence"/>
</dbReference>
<gene>
    <name evidence="2" type="ORF">GGQ90_003847</name>
</gene>
<dbReference type="Pfam" id="PF21863">
    <property type="entry name" value="HTH_67"/>
    <property type="match status" value="1"/>
</dbReference>
<evidence type="ECO:0000313" key="3">
    <source>
        <dbReference type="Proteomes" id="UP000590524"/>
    </source>
</evidence>
<evidence type="ECO:0000259" key="1">
    <source>
        <dbReference type="PROSITE" id="PS50995"/>
    </source>
</evidence>
<keyword evidence="2" id="KW-0238">DNA-binding</keyword>
<dbReference type="InterPro" id="IPR054058">
    <property type="entry name" value="HTH_67"/>
</dbReference>
<dbReference type="InterPro" id="IPR036388">
    <property type="entry name" value="WH-like_DNA-bd_sf"/>
</dbReference>
<accession>A0A7W6LT88</accession>
<proteinExistence type="predicted"/>
<dbReference type="EMBL" id="JACIEU010000016">
    <property type="protein sequence ID" value="MBB4150048.1"/>
    <property type="molecule type" value="Genomic_DNA"/>
</dbReference>
<dbReference type="InterPro" id="IPR000835">
    <property type="entry name" value="HTH_MarR-typ"/>
</dbReference>
<reference evidence="2 3" key="1">
    <citation type="submission" date="2020-08" db="EMBL/GenBank/DDBJ databases">
        <title>Genomic Encyclopedia of Type Strains, Phase IV (KMG-IV): sequencing the most valuable type-strain genomes for metagenomic binning, comparative biology and taxonomic classification.</title>
        <authorList>
            <person name="Goeker M."/>
        </authorList>
    </citation>
    <scope>NUCLEOTIDE SEQUENCE [LARGE SCALE GENOMIC DNA]</scope>
    <source>
        <strain evidence="2 3">DSM 19371</strain>
    </source>
</reference>
<dbReference type="Gene3D" id="1.10.10.10">
    <property type="entry name" value="Winged helix-like DNA-binding domain superfamily/Winged helix DNA-binding domain"/>
    <property type="match status" value="1"/>
</dbReference>
<dbReference type="GO" id="GO:0006950">
    <property type="term" value="P:response to stress"/>
    <property type="evidence" value="ECO:0007669"/>
    <property type="project" value="TreeGrafter"/>
</dbReference>
<dbReference type="SUPFAM" id="SSF46785">
    <property type="entry name" value="Winged helix' DNA-binding domain"/>
    <property type="match status" value="1"/>
</dbReference>
<evidence type="ECO:0000313" key="2">
    <source>
        <dbReference type="EMBL" id="MBB4150048.1"/>
    </source>
</evidence>
<dbReference type="AlphaFoldDB" id="A0A7W6LT88"/>
<dbReference type="InterPro" id="IPR039422">
    <property type="entry name" value="MarR/SlyA-like"/>
</dbReference>